<evidence type="ECO:0000313" key="2">
    <source>
        <dbReference type="Proteomes" id="UP001180845"/>
    </source>
</evidence>
<reference evidence="1" key="1">
    <citation type="submission" date="2023-07" db="EMBL/GenBank/DDBJ databases">
        <title>Sequencing the genomes of 1000 actinobacteria strains.</title>
        <authorList>
            <person name="Klenk H.-P."/>
        </authorList>
    </citation>
    <scope>NUCLEOTIDE SEQUENCE</scope>
    <source>
        <strain evidence="1">DSM 45977</strain>
    </source>
</reference>
<dbReference type="Proteomes" id="UP001180845">
    <property type="component" value="Unassembled WGS sequence"/>
</dbReference>
<sequence length="64" mass="7124">MTDIKDKVLFVRVDPALHGEAASQAAAMNESVAELARRAMRLYLDNPHLRTDDEDDKEVLAQTA</sequence>
<protein>
    <submittedName>
        <fullName evidence="1">Uncharacterized protein</fullName>
    </submittedName>
</protein>
<comment type="caution">
    <text evidence="1">The sequence shown here is derived from an EMBL/GenBank/DDBJ whole genome shotgun (WGS) entry which is preliminary data.</text>
</comment>
<evidence type="ECO:0000313" key="1">
    <source>
        <dbReference type="EMBL" id="MDR7304614.1"/>
    </source>
</evidence>
<organism evidence="1 2">
    <name type="scientific">Haloactinomyces albus</name>
    <dbReference type="NCBI Taxonomy" id="1352928"/>
    <lineage>
        <taxon>Bacteria</taxon>
        <taxon>Bacillati</taxon>
        <taxon>Actinomycetota</taxon>
        <taxon>Actinomycetes</taxon>
        <taxon>Actinopolysporales</taxon>
        <taxon>Actinopolysporaceae</taxon>
        <taxon>Haloactinomyces</taxon>
    </lineage>
</organism>
<gene>
    <name evidence="1" type="ORF">JOF55_004858</name>
</gene>
<dbReference type="RefSeq" id="WP_310278934.1">
    <property type="nucleotide sequence ID" value="NZ_JAVDXW010000002.1"/>
</dbReference>
<keyword evidence="2" id="KW-1185">Reference proteome</keyword>
<name>A0AAE4CP81_9ACTN</name>
<dbReference type="AlphaFoldDB" id="A0AAE4CP81"/>
<dbReference type="EMBL" id="JAVDXW010000002">
    <property type="protein sequence ID" value="MDR7304614.1"/>
    <property type="molecule type" value="Genomic_DNA"/>
</dbReference>
<proteinExistence type="predicted"/>
<accession>A0AAE4CP81</accession>